<dbReference type="Proteomes" id="UP001178507">
    <property type="component" value="Unassembled WGS sequence"/>
</dbReference>
<gene>
    <name evidence="1" type="ORF">EVOR1521_LOCUS8601</name>
</gene>
<accession>A0AA36MUU3</accession>
<sequence>MEKWLFRQGLAEVDLLIGSRMGECSSLVFERFAKRAGIHLTVCPSLAELKDNVKQKQSKNFHRPLAVIADDAWLLREIKALPLSGRTPFLVDASSAERSLADAQLASCLRRWDIYKTPLLEALPRAGHCGG</sequence>
<evidence type="ECO:0000313" key="2">
    <source>
        <dbReference type="Proteomes" id="UP001178507"/>
    </source>
</evidence>
<comment type="caution">
    <text evidence="1">The sequence shown here is derived from an EMBL/GenBank/DDBJ whole genome shotgun (WGS) entry which is preliminary data.</text>
</comment>
<reference evidence="1" key="1">
    <citation type="submission" date="2023-08" db="EMBL/GenBank/DDBJ databases">
        <authorList>
            <person name="Chen Y."/>
            <person name="Shah S."/>
            <person name="Dougan E. K."/>
            <person name="Thang M."/>
            <person name="Chan C."/>
        </authorList>
    </citation>
    <scope>NUCLEOTIDE SEQUENCE</scope>
</reference>
<dbReference type="AlphaFoldDB" id="A0AA36MUU3"/>
<dbReference type="EMBL" id="CAUJNA010000743">
    <property type="protein sequence ID" value="CAJ1380731.1"/>
    <property type="molecule type" value="Genomic_DNA"/>
</dbReference>
<protein>
    <submittedName>
        <fullName evidence="1">Uncharacterized protein</fullName>
    </submittedName>
</protein>
<evidence type="ECO:0000313" key="1">
    <source>
        <dbReference type="EMBL" id="CAJ1380731.1"/>
    </source>
</evidence>
<name>A0AA36MUU3_9DINO</name>
<organism evidence="1 2">
    <name type="scientific">Effrenium voratum</name>
    <dbReference type="NCBI Taxonomy" id="2562239"/>
    <lineage>
        <taxon>Eukaryota</taxon>
        <taxon>Sar</taxon>
        <taxon>Alveolata</taxon>
        <taxon>Dinophyceae</taxon>
        <taxon>Suessiales</taxon>
        <taxon>Symbiodiniaceae</taxon>
        <taxon>Effrenium</taxon>
    </lineage>
</organism>
<proteinExistence type="predicted"/>
<keyword evidence="2" id="KW-1185">Reference proteome</keyword>